<keyword evidence="2" id="KW-1185">Reference proteome</keyword>
<dbReference type="EMBL" id="JAOWKY010000001">
    <property type="protein sequence ID" value="MCV2868682.1"/>
    <property type="molecule type" value="Genomic_DNA"/>
</dbReference>
<proteinExistence type="predicted"/>
<evidence type="ECO:0000313" key="2">
    <source>
        <dbReference type="Proteomes" id="UP001652542"/>
    </source>
</evidence>
<dbReference type="RefSeq" id="WP_263734278.1">
    <property type="nucleotide sequence ID" value="NZ_JAOWKY010000001.1"/>
</dbReference>
<protein>
    <submittedName>
        <fullName evidence="1">Uncharacterized protein</fullName>
    </submittedName>
</protein>
<name>A0ABT2ZC87_9RHOB</name>
<dbReference type="Proteomes" id="UP001652542">
    <property type="component" value="Unassembled WGS sequence"/>
</dbReference>
<comment type="caution">
    <text evidence="1">The sequence shown here is derived from an EMBL/GenBank/DDBJ whole genome shotgun (WGS) entry which is preliminary data.</text>
</comment>
<sequence>MAKENTYQLSSRAAETYEEQKVPAIFAPLARATLDSLQLP</sequence>
<gene>
    <name evidence="1" type="ORF">OEW28_08580</name>
</gene>
<accession>A0ABT2ZC87</accession>
<organism evidence="1 2">
    <name type="scientific">Albidovulum marisflavi</name>
    <dbReference type="NCBI Taxonomy" id="2984159"/>
    <lineage>
        <taxon>Bacteria</taxon>
        <taxon>Pseudomonadati</taxon>
        <taxon>Pseudomonadota</taxon>
        <taxon>Alphaproteobacteria</taxon>
        <taxon>Rhodobacterales</taxon>
        <taxon>Paracoccaceae</taxon>
        <taxon>Albidovulum</taxon>
    </lineage>
</organism>
<reference evidence="1 2" key="1">
    <citation type="submission" date="2022-10" db="EMBL/GenBank/DDBJ databases">
        <title>Defluviimonas sp. nov., isolated from ocean surface water.</title>
        <authorList>
            <person name="He W."/>
            <person name="Wang L."/>
            <person name="Zhang D.-F."/>
        </authorList>
    </citation>
    <scope>NUCLEOTIDE SEQUENCE [LARGE SCALE GENOMIC DNA]</scope>
    <source>
        <strain evidence="1 2">WL0002</strain>
    </source>
</reference>
<evidence type="ECO:0000313" key="1">
    <source>
        <dbReference type="EMBL" id="MCV2868682.1"/>
    </source>
</evidence>